<evidence type="ECO:0000313" key="1">
    <source>
        <dbReference type="EMBL" id="KAJ8598800.1"/>
    </source>
</evidence>
<evidence type="ECO:0008006" key="3">
    <source>
        <dbReference type="Google" id="ProtNLM"/>
    </source>
</evidence>
<organism evidence="1 2">
    <name type="scientific">Chrysophaeum taylorii</name>
    <dbReference type="NCBI Taxonomy" id="2483200"/>
    <lineage>
        <taxon>Eukaryota</taxon>
        <taxon>Sar</taxon>
        <taxon>Stramenopiles</taxon>
        <taxon>Ochrophyta</taxon>
        <taxon>Pelagophyceae</taxon>
        <taxon>Pelagomonadales</taxon>
        <taxon>Pelagomonadaceae</taxon>
        <taxon>Chrysophaeum</taxon>
    </lineage>
</organism>
<dbReference type="AlphaFoldDB" id="A0AAD7XJU3"/>
<keyword evidence="2" id="KW-1185">Reference proteome</keyword>
<dbReference type="Gene3D" id="3.40.50.1240">
    <property type="entry name" value="Phosphoglycerate mutase-like"/>
    <property type="match status" value="1"/>
</dbReference>
<dbReference type="InterPro" id="IPR029033">
    <property type="entry name" value="His_PPase_superfam"/>
</dbReference>
<sequence length="192" mass="21443">MPNRFYALRHGFSVANDLGIICSRWEHGRLAEYGLHAVGRSQAVEAAKEIARVTSRAVVFASDFARARETAEIVRAGLGLGEVYLQPLLRERDFGDFELTASENYEKVWEQDAVDASHTRFGVESAEAVLKRALLAVEIADKAFEDADVILVSHGDTLQIAQTAWSPWPVGQHRRLPHLDTCELRRLDMVVS</sequence>
<dbReference type="Proteomes" id="UP001230188">
    <property type="component" value="Unassembled WGS sequence"/>
</dbReference>
<accession>A0AAD7XJU3</accession>
<dbReference type="PANTHER" id="PTHR47821:SF2">
    <property type="entry name" value="PHOSPHOGLYCERATE MUTASE FAMILY PROTEIN"/>
    <property type="match status" value="1"/>
</dbReference>
<dbReference type="SMART" id="SM00855">
    <property type="entry name" value="PGAM"/>
    <property type="match status" value="1"/>
</dbReference>
<dbReference type="Pfam" id="PF00300">
    <property type="entry name" value="His_Phos_1"/>
    <property type="match status" value="1"/>
</dbReference>
<protein>
    <recommendedName>
        <fullName evidence="3">Phosphoglycerate mutase</fullName>
    </recommendedName>
</protein>
<reference evidence="1" key="1">
    <citation type="submission" date="2023-01" db="EMBL/GenBank/DDBJ databases">
        <title>Metagenome sequencing of chrysophaentin producing Chrysophaeum taylorii.</title>
        <authorList>
            <person name="Davison J."/>
            <person name="Bewley C."/>
        </authorList>
    </citation>
    <scope>NUCLEOTIDE SEQUENCE</scope>
    <source>
        <strain evidence="1">NIES-1699</strain>
    </source>
</reference>
<dbReference type="CDD" id="cd07067">
    <property type="entry name" value="HP_PGM_like"/>
    <property type="match status" value="1"/>
</dbReference>
<proteinExistence type="predicted"/>
<dbReference type="SUPFAM" id="SSF53254">
    <property type="entry name" value="Phosphoglycerate mutase-like"/>
    <property type="match status" value="1"/>
</dbReference>
<dbReference type="EMBL" id="JAQMWT010000642">
    <property type="protein sequence ID" value="KAJ8598800.1"/>
    <property type="molecule type" value="Genomic_DNA"/>
</dbReference>
<comment type="caution">
    <text evidence="1">The sequence shown here is derived from an EMBL/GenBank/DDBJ whole genome shotgun (WGS) entry which is preliminary data.</text>
</comment>
<dbReference type="PANTHER" id="PTHR47821">
    <property type="entry name" value="PHOSPHOGLYCERATE MUTASE FAMILY PROTEIN"/>
    <property type="match status" value="1"/>
</dbReference>
<gene>
    <name evidence="1" type="ORF">CTAYLR_008657</name>
</gene>
<dbReference type="InterPro" id="IPR013078">
    <property type="entry name" value="His_Pase_superF_clade-1"/>
</dbReference>
<evidence type="ECO:0000313" key="2">
    <source>
        <dbReference type="Proteomes" id="UP001230188"/>
    </source>
</evidence>
<name>A0AAD7XJU3_9STRA</name>